<evidence type="ECO:0000256" key="3">
    <source>
        <dbReference type="ARBA" id="ARBA00010428"/>
    </source>
</evidence>
<dbReference type="InterPro" id="IPR011541">
    <property type="entry name" value="Ni/Co_transpt_high_affinity"/>
</dbReference>
<dbReference type="GO" id="GO:0046583">
    <property type="term" value="F:monoatomic cation efflux transmembrane transporter activity"/>
    <property type="evidence" value="ECO:0007669"/>
    <property type="project" value="TreeGrafter"/>
</dbReference>
<feature type="transmembrane region" description="Helical" evidence="14">
    <location>
        <begin position="226"/>
        <end position="253"/>
    </location>
</feature>
<dbReference type="Proteomes" id="UP000464053">
    <property type="component" value="Chromosome"/>
</dbReference>
<dbReference type="GO" id="GO:0010045">
    <property type="term" value="P:response to nickel cation"/>
    <property type="evidence" value="ECO:0007669"/>
    <property type="project" value="TreeGrafter"/>
</dbReference>
<comment type="function">
    <text evidence="1">Efflux system for nickel and cobalt.</text>
</comment>
<dbReference type="PANTHER" id="PTHR40659:SF1">
    <property type="entry name" value="NICKEL_COBALT EFFLUX SYSTEM RCNA"/>
    <property type="match status" value="1"/>
</dbReference>
<accession>A0A6P1Q237</accession>
<evidence type="ECO:0000256" key="2">
    <source>
        <dbReference type="ARBA" id="ARBA00004651"/>
    </source>
</evidence>
<organism evidence="15 16">
    <name type="scientific">Mixta intestinalis</name>
    <dbReference type="NCBI Taxonomy" id="1615494"/>
    <lineage>
        <taxon>Bacteria</taxon>
        <taxon>Pseudomonadati</taxon>
        <taxon>Pseudomonadota</taxon>
        <taxon>Gammaproteobacteria</taxon>
        <taxon>Enterobacterales</taxon>
        <taxon>Erwiniaceae</taxon>
        <taxon>Mixta</taxon>
    </lineage>
</organism>
<dbReference type="AlphaFoldDB" id="A0A6P1Q237"/>
<evidence type="ECO:0000256" key="5">
    <source>
        <dbReference type="ARBA" id="ARBA00022448"/>
    </source>
</evidence>
<sequence length="310" mass="33557">MALLLAGACAAWWYWPQLLWHSVSWQRSLHREMVGILQRVAEQPRQAGVTLFGFSLVYGILHALGPGHGKVVIATFLATHPTRLKTSLQLTLAAAVVQGIVAVALVTLMLIILQTTSRQLHLTSFWLEKGSYLLVIGLGGWLCWRALRQLMRLRSSKGGAPHIHHLRPLDHQHHAHCGCGHQHLPDNEQLARVTGWKTSLLLVLSMGLRPCSGAIMMLLFSRVIGVYGWGVVSALAMALGTALTVSAMALLVQSSRALALRLNQRAAPALWQRVALHSLALAGGMLLLAGGLILWFSAQPAVSGGLRGLG</sequence>
<evidence type="ECO:0000256" key="4">
    <source>
        <dbReference type="ARBA" id="ARBA00022426"/>
    </source>
</evidence>
<feature type="transmembrane region" description="Helical" evidence="14">
    <location>
        <begin position="200"/>
        <end position="220"/>
    </location>
</feature>
<dbReference type="GO" id="GO:0015099">
    <property type="term" value="F:nickel cation transmembrane transporter activity"/>
    <property type="evidence" value="ECO:0007669"/>
    <property type="project" value="UniProtKB-UniRule"/>
</dbReference>
<dbReference type="Pfam" id="PF03824">
    <property type="entry name" value="NicO"/>
    <property type="match status" value="1"/>
</dbReference>
<keyword evidence="9 14" id="KW-1133">Transmembrane helix</keyword>
<proteinExistence type="inferred from homology"/>
<evidence type="ECO:0000313" key="16">
    <source>
        <dbReference type="Proteomes" id="UP000464053"/>
    </source>
</evidence>
<evidence type="ECO:0000256" key="12">
    <source>
        <dbReference type="ARBA" id="ARBA00023136"/>
    </source>
</evidence>
<name>A0A6P1Q237_9GAMM</name>
<dbReference type="InterPro" id="IPR051224">
    <property type="entry name" value="NiCoT_RcnA"/>
</dbReference>
<dbReference type="PANTHER" id="PTHR40659">
    <property type="entry name" value="NICKEL/COBALT EFFLUX SYSTEM RCNA"/>
    <property type="match status" value="1"/>
</dbReference>
<dbReference type="EMBL" id="CP028271">
    <property type="protein sequence ID" value="QHM72068.1"/>
    <property type="molecule type" value="Genomic_DNA"/>
</dbReference>
<keyword evidence="4" id="KW-0171">Cobalt transport</keyword>
<keyword evidence="16" id="KW-1185">Reference proteome</keyword>
<feature type="transmembrane region" description="Helical" evidence="14">
    <location>
        <begin position="55"/>
        <end position="78"/>
    </location>
</feature>
<feature type="transmembrane region" description="Helical" evidence="14">
    <location>
        <begin position="274"/>
        <end position="296"/>
    </location>
</feature>
<comment type="similarity">
    <text evidence="3">Belongs to the NiCoT transporter (TC 2.A.52) family. RcnA subfamily.</text>
</comment>
<feature type="transmembrane region" description="Helical" evidence="14">
    <location>
        <begin position="90"/>
        <end position="111"/>
    </location>
</feature>
<dbReference type="KEGG" id="mint:C7M51_02367"/>
<evidence type="ECO:0000256" key="13">
    <source>
        <dbReference type="ARBA" id="ARBA00023285"/>
    </source>
</evidence>
<keyword evidence="7" id="KW-0533">Nickel</keyword>
<keyword evidence="12 14" id="KW-0472">Membrane</keyword>
<protein>
    <recommendedName>
        <fullName evidence="14">Nickel/cobalt efflux system</fullName>
    </recommendedName>
</protein>
<evidence type="ECO:0000256" key="11">
    <source>
        <dbReference type="ARBA" id="ARBA00023112"/>
    </source>
</evidence>
<evidence type="ECO:0000256" key="10">
    <source>
        <dbReference type="ARBA" id="ARBA00023065"/>
    </source>
</evidence>
<keyword evidence="8 14" id="KW-0812">Transmembrane</keyword>
<dbReference type="GO" id="GO:0006824">
    <property type="term" value="P:cobalt ion transport"/>
    <property type="evidence" value="ECO:0007669"/>
    <property type="project" value="UniProtKB-KW"/>
</dbReference>
<dbReference type="GO" id="GO:0005886">
    <property type="term" value="C:plasma membrane"/>
    <property type="evidence" value="ECO:0007669"/>
    <property type="project" value="UniProtKB-SubCell"/>
</dbReference>
<evidence type="ECO:0000256" key="7">
    <source>
        <dbReference type="ARBA" id="ARBA00022596"/>
    </source>
</evidence>
<gene>
    <name evidence="15" type="ORF">C7M51_02367</name>
</gene>
<keyword evidence="13" id="KW-0170">Cobalt</keyword>
<evidence type="ECO:0000256" key="9">
    <source>
        <dbReference type="ARBA" id="ARBA00022989"/>
    </source>
</evidence>
<evidence type="ECO:0000256" key="6">
    <source>
        <dbReference type="ARBA" id="ARBA00022475"/>
    </source>
</evidence>
<keyword evidence="11" id="KW-0921">Nickel transport</keyword>
<keyword evidence="10" id="KW-0406">Ion transport</keyword>
<feature type="transmembrane region" description="Helical" evidence="14">
    <location>
        <begin position="131"/>
        <end position="147"/>
    </location>
</feature>
<dbReference type="GO" id="GO:0032025">
    <property type="term" value="P:response to cobalt ion"/>
    <property type="evidence" value="ECO:0007669"/>
    <property type="project" value="TreeGrafter"/>
</dbReference>
<evidence type="ECO:0000256" key="8">
    <source>
        <dbReference type="ARBA" id="ARBA00022692"/>
    </source>
</evidence>
<evidence type="ECO:0000256" key="14">
    <source>
        <dbReference type="RuleBase" id="RU362101"/>
    </source>
</evidence>
<evidence type="ECO:0000313" key="15">
    <source>
        <dbReference type="EMBL" id="QHM72068.1"/>
    </source>
</evidence>
<evidence type="ECO:0000256" key="1">
    <source>
        <dbReference type="ARBA" id="ARBA00002510"/>
    </source>
</evidence>
<reference evidence="15 16" key="1">
    <citation type="submission" date="2018-03" db="EMBL/GenBank/DDBJ databases">
        <title>Pantoea intestinalis SRCM103226 isolated form the mealworm.</title>
        <authorList>
            <person name="Jeong D.-Y."/>
            <person name="Kim J.W."/>
        </authorList>
    </citation>
    <scope>NUCLEOTIDE SEQUENCE [LARGE SCALE GENOMIC DNA]</scope>
    <source>
        <strain evidence="15 16">SRCM103226</strain>
    </source>
</reference>
<keyword evidence="5 14" id="KW-0813">Transport</keyword>
<keyword evidence="6" id="KW-1003">Cell membrane</keyword>
<comment type="subcellular location">
    <subcellularLocation>
        <location evidence="2 14">Cell membrane</location>
        <topology evidence="2 14">Multi-pass membrane protein</topology>
    </subcellularLocation>
</comment>